<dbReference type="InterPro" id="IPR007781">
    <property type="entry name" value="NAGLU"/>
</dbReference>
<feature type="region of interest" description="Disordered" evidence="2">
    <location>
        <begin position="36"/>
        <end position="71"/>
    </location>
</feature>
<dbReference type="Pfam" id="PF05089">
    <property type="entry name" value="NAGLU"/>
    <property type="match status" value="1"/>
</dbReference>
<evidence type="ECO:0000313" key="8">
    <source>
        <dbReference type="Proteomes" id="UP000294498"/>
    </source>
</evidence>
<accession>A0A4V3GM08</accession>
<name>A0A4V3GM08_9BACT</name>
<dbReference type="InterPro" id="IPR024733">
    <property type="entry name" value="NAGLU_tim-barrel"/>
</dbReference>
<dbReference type="GO" id="GO:0016787">
    <property type="term" value="F:hydrolase activity"/>
    <property type="evidence" value="ECO:0007669"/>
    <property type="project" value="UniProtKB-KW"/>
</dbReference>
<evidence type="ECO:0000259" key="4">
    <source>
        <dbReference type="Pfam" id="PF05089"/>
    </source>
</evidence>
<dbReference type="RefSeq" id="WP_211352099.1">
    <property type="nucleotide sequence ID" value="NZ_SODV01000001.1"/>
</dbReference>
<reference evidence="7 8" key="1">
    <citation type="submission" date="2019-03" db="EMBL/GenBank/DDBJ databases">
        <title>Genomic Encyclopedia of Type Strains, Phase IV (KMG-IV): sequencing the most valuable type-strain genomes for metagenomic binning, comparative biology and taxonomic classification.</title>
        <authorList>
            <person name="Goeker M."/>
        </authorList>
    </citation>
    <scope>NUCLEOTIDE SEQUENCE [LARGE SCALE GENOMIC DNA]</scope>
    <source>
        <strain evidence="7 8">DSM 100059</strain>
    </source>
</reference>
<dbReference type="SUPFAM" id="SSF51445">
    <property type="entry name" value="(Trans)glycosidases"/>
    <property type="match status" value="1"/>
</dbReference>
<dbReference type="Gene3D" id="3.30.379.10">
    <property type="entry name" value="Chitobiase/beta-hexosaminidase domain 2-like"/>
    <property type="match status" value="1"/>
</dbReference>
<dbReference type="InterPro" id="IPR017853">
    <property type="entry name" value="GH"/>
</dbReference>
<dbReference type="Gene3D" id="3.20.20.80">
    <property type="entry name" value="Glycosidases"/>
    <property type="match status" value="1"/>
</dbReference>
<keyword evidence="3" id="KW-0732">Signal</keyword>
<dbReference type="AlphaFoldDB" id="A0A4V3GM08"/>
<dbReference type="InterPro" id="IPR024732">
    <property type="entry name" value="NAGLU_C"/>
</dbReference>
<feature type="domain" description="Alpha-N-acetylglucosaminidase tim-barrel" evidence="4">
    <location>
        <begin position="200"/>
        <end position="542"/>
    </location>
</feature>
<proteinExistence type="predicted"/>
<dbReference type="GO" id="GO:0005975">
    <property type="term" value="P:carbohydrate metabolic process"/>
    <property type="evidence" value="ECO:0007669"/>
    <property type="project" value="UniProtKB-ARBA"/>
</dbReference>
<organism evidence="7 8">
    <name type="scientific">Dinghuibacter silviterrae</name>
    <dbReference type="NCBI Taxonomy" id="1539049"/>
    <lineage>
        <taxon>Bacteria</taxon>
        <taxon>Pseudomonadati</taxon>
        <taxon>Bacteroidota</taxon>
        <taxon>Chitinophagia</taxon>
        <taxon>Chitinophagales</taxon>
        <taxon>Chitinophagaceae</taxon>
        <taxon>Dinghuibacter</taxon>
    </lineage>
</organism>
<keyword evidence="1" id="KW-0378">Hydrolase</keyword>
<feature type="compositionally biased region" description="Low complexity" evidence="2">
    <location>
        <begin position="36"/>
        <end position="46"/>
    </location>
</feature>
<evidence type="ECO:0000259" key="6">
    <source>
        <dbReference type="Pfam" id="PF12972"/>
    </source>
</evidence>
<evidence type="ECO:0000259" key="5">
    <source>
        <dbReference type="Pfam" id="PF12971"/>
    </source>
</evidence>
<dbReference type="Pfam" id="PF12971">
    <property type="entry name" value="NAGLU_N"/>
    <property type="match status" value="1"/>
</dbReference>
<evidence type="ECO:0000256" key="2">
    <source>
        <dbReference type="SAM" id="MobiDB-lite"/>
    </source>
</evidence>
<evidence type="ECO:0000256" key="1">
    <source>
        <dbReference type="ARBA" id="ARBA00022801"/>
    </source>
</evidence>
<dbReference type="InterPro" id="IPR024240">
    <property type="entry name" value="NAGLU_N"/>
</dbReference>
<sequence>MNRGLWLRLLPAALAFYTMKAQGQPVPFAAPAQPASVAGASAGTPAPDAPPPGDPMGPFGQGSSSGAGAWAAGTAEASAQGLIRRLLPTRVGDFIVERLDAGPDAAAGHASGRADGQAAGRVDGYASGHADSRDVFEIESRGRRIVLRGNTGVSIASALYYYLTEYAHCQVTWNGSNLRLPAVLPRVPFLVRRRTPYPWRYYLNYCTFNYSMTWWSWDRWEKEIDWMALHGINMPLAITGEEATWRNVYRSMGLSDTDLAHFFAGPAYLAWGWMGNLDGWGGPLPASWIDGHEALEKKILDRERALGMIPVLPAFTGHVPAAIARKFPTARLTRTNWHNGFDDTYILDPLDPLFADIARRFLREQERLYGTDHLYSADTFNENEPAAGDSASLASLSARIYAGMRAADPEAVWVMQGWLFYSDRKYWTEPRVRALLGAVPNDRMILLDLAAEISPVWKRTHSFYGKPWIWCQLNNFGGNVNLFGRIEGVAAGPAEALAANRAAADSVATATAPGPLSGIGLTMEAIAQNPVIYELTMTHAWRDSAVDLDHWLPAYARNRYGVDNAQADSAWTVLRHTVYNGQKIRDGAESIITARPTLDSQAVWTQTILNYDPADLLPAWDFLIKAAPACASSEGFRYDLVDVTRQVLANYALPLQRRWVDAYRRGDTATFDIESARFLDLISDLDTLLRTQRDFLLGPWLADARAWGKTPGEKALYERNARDLLTLWGGAESPLHEYANRQWSGLLNDFYRERWVHFFQFLRTHRLPDLAAFEPEIRAWEWDWVNRQNAFPTTPQGNPVATAQRLYDKYRAACVKNEPASAKNN</sequence>
<feature type="domain" description="Alpha-N-acetylglucosaminidase N-terminal" evidence="5">
    <location>
        <begin position="78"/>
        <end position="185"/>
    </location>
</feature>
<feature type="signal peptide" evidence="3">
    <location>
        <begin position="1"/>
        <end position="23"/>
    </location>
</feature>
<dbReference type="Proteomes" id="UP000294498">
    <property type="component" value="Unassembled WGS sequence"/>
</dbReference>
<dbReference type="Gene3D" id="1.20.120.670">
    <property type="entry name" value="N-acetyl-b-d-glucoasminidase"/>
    <property type="match status" value="1"/>
</dbReference>
<comment type="caution">
    <text evidence="7">The sequence shown here is derived from an EMBL/GenBank/DDBJ whole genome shotgun (WGS) entry which is preliminary data.</text>
</comment>
<evidence type="ECO:0000313" key="7">
    <source>
        <dbReference type="EMBL" id="TDX01603.1"/>
    </source>
</evidence>
<feature type="domain" description="Alpha-N-acetylglucosaminidase C-terminal" evidence="6">
    <location>
        <begin position="551"/>
        <end position="809"/>
    </location>
</feature>
<feature type="chain" id="PRO_5020322992" evidence="3">
    <location>
        <begin position="24"/>
        <end position="825"/>
    </location>
</feature>
<protein>
    <submittedName>
        <fullName evidence="7">Alpha-N-acetylglucosaminidase</fullName>
    </submittedName>
</protein>
<dbReference type="EMBL" id="SODV01000001">
    <property type="protein sequence ID" value="TDX01603.1"/>
    <property type="molecule type" value="Genomic_DNA"/>
</dbReference>
<gene>
    <name evidence="7" type="ORF">EDB95_2643</name>
</gene>
<dbReference type="Pfam" id="PF12972">
    <property type="entry name" value="NAGLU_C"/>
    <property type="match status" value="1"/>
</dbReference>
<dbReference type="PANTHER" id="PTHR12872">
    <property type="entry name" value="ALPHA-N-ACETYLGLUCOSAMINIDASE"/>
    <property type="match status" value="1"/>
</dbReference>
<keyword evidence="8" id="KW-1185">Reference proteome</keyword>
<feature type="region of interest" description="Disordered" evidence="2">
    <location>
        <begin position="105"/>
        <end position="124"/>
    </location>
</feature>
<dbReference type="PANTHER" id="PTHR12872:SF1">
    <property type="entry name" value="ALPHA-N-ACETYLGLUCOSAMINIDASE"/>
    <property type="match status" value="1"/>
</dbReference>
<dbReference type="InterPro" id="IPR029018">
    <property type="entry name" value="Hex-like_dom2"/>
</dbReference>
<evidence type="ECO:0000256" key="3">
    <source>
        <dbReference type="SAM" id="SignalP"/>
    </source>
</evidence>